<dbReference type="InterPro" id="IPR014729">
    <property type="entry name" value="Rossmann-like_a/b/a_fold"/>
</dbReference>
<evidence type="ECO:0000256" key="2">
    <source>
        <dbReference type="ARBA" id="ARBA00022490"/>
    </source>
</evidence>
<proteinExistence type="inferred from homology"/>
<sequence length="438" mass="49153">MLTQYLTDTLAPLTAQPRQILLALSGGLDSRVLLDLLASYRGQHPQHDYSVCHVHHGLHADADKWATQCQVWAEQAGFSFILKHVTLDPELSTEHAAREARYQAFQELLQPHGLVLTAQHSDDQVETFFLALKRGSGLEGLAGMPTVRTLGKGLLVRPLLAASRAQLHHYARQKGLAWVEDPSNQDTHFDRNFIRQQWLPEADARWPGFRTAVQRTQQLCQEQAALLATFVAPLVENAIDTDNSLSLAHLPLTDLALCRAMLRHWLKYHDLILTQAQLNTLIQDVVQARADANPQLSVDGKSIRRYQQRLYLIADSADVTAWQGKLTPQSPLHLPDGLGRLVLLPYTERAQGLALGPLPQSWLSVQFNPSGLSAHPAGRQGRRKLKKLYQEYGIPSWQRRRLPILCDERGVIAVADCFVSQSAVGKVWRLVWERKNTA</sequence>
<keyword evidence="4 8" id="KW-0819">tRNA processing</keyword>
<dbReference type="Proteomes" id="UP001164676">
    <property type="component" value="Chromosome"/>
</dbReference>
<dbReference type="EC" id="6.3.4.19" evidence="8"/>
<gene>
    <name evidence="8 10" type="primary">tilS</name>
    <name evidence="10" type="ORF">N7E60_03520</name>
</gene>
<evidence type="ECO:0000256" key="6">
    <source>
        <dbReference type="ARBA" id="ARBA00022840"/>
    </source>
</evidence>
<comment type="similarity">
    <text evidence="8">Belongs to the tRNA(Ile)-lysidine synthase family.</text>
</comment>
<dbReference type="SUPFAM" id="SSF56037">
    <property type="entry name" value="PheT/TilS domain"/>
    <property type="match status" value="1"/>
</dbReference>
<keyword evidence="3 8" id="KW-0436">Ligase</keyword>
<comment type="domain">
    <text evidence="8">The N-terminal region contains the highly conserved SGGXDS motif, predicted to be a P-loop motif involved in ATP binding.</text>
</comment>
<protein>
    <recommendedName>
        <fullName evidence="8">tRNA(Ile)-lysidine synthase</fullName>
        <ecNumber evidence="8">6.3.4.19</ecNumber>
    </recommendedName>
    <alternativeName>
        <fullName evidence="8">tRNA(Ile)-2-lysyl-cytidine synthase</fullName>
    </alternativeName>
    <alternativeName>
        <fullName evidence="8">tRNA(Ile)-lysidine synthetase</fullName>
    </alternativeName>
</protein>
<organism evidence="10 11">
    <name type="scientific">Salinivibrio proteolyticus</name>
    <dbReference type="NCBI Taxonomy" id="334715"/>
    <lineage>
        <taxon>Bacteria</taxon>
        <taxon>Pseudomonadati</taxon>
        <taxon>Pseudomonadota</taxon>
        <taxon>Gammaproteobacteria</taxon>
        <taxon>Vibrionales</taxon>
        <taxon>Vibrionaceae</taxon>
        <taxon>Salinivibrio</taxon>
    </lineage>
</organism>
<dbReference type="Gene3D" id="3.40.50.620">
    <property type="entry name" value="HUPs"/>
    <property type="match status" value="1"/>
</dbReference>
<keyword evidence="6 8" id="KW-0067">ATP-binding</keyword>
<reference evidence="10" key="1">
    <citation type="submission" date="2022-09" db="EMBL/GenBank/DDBJ databases">
        <authorList>
            <person name="Li Z.-J."/>
        </authorList>
    </citation>
    <scope>NUCLEOTIDE SEQUENCE</scope>
    <source>
        <strain evidence="10">TGB10</strain>
    </source>
</reference>
<dbReference type="InterPro" id="IPR011063">
    <property type="entry name" value="TilS/TtcA_N"/>
</dbReference>
<dbReference type="SUPFAM" id="SSF82829">
    <property type="entry name" value="MesJ substrate recognition domain-like"/>
    <property type="match status" value="1"/>
</dbReference>
<evidence type="ECO:0000256" key="1">
    <source>
        <dbReference type="ARBA" id="ARBA00004496"/>
    </source>
</evidence>
<evidence type="ECO:0000313" key="11">
    <source>
        <dbReference type="Proteomes" id="UP001164676"/>
    </source>
</evidence>
<dbReference type="GO" id="GO:0032267">
    <property type="term" value="F:tRNA(Ile)-lysidine synthase activity"/>
    <property type="evidence" value="ECO:0007669"/>
    <property type="project" value="UniProtKB-EC"/>
</dbReference>
<keyword evidence="2 8" id="KW-0963">Cytoplasm</keyword>
<dbReference type="Gene3D" id="1.20.59.20">
    <property type="match status" value="1"/>
</dbReference>
<dbReference type="InterPro" id="IPR012796">
    <property type="entry name" value="Lysidine-tRNA-synth_C"/>
</dbReference>
<dbReference type="PANTHER" id="PTHR43033">
    <property type="entry name" value="TRNA(ILE)-LYSIDINE SYNTHASE-RELATED"/>
    <property type="match status" value="1"/>
</dbReference>
<evidence type="ECO:0000256" key="4">
    <source>
        <dbReference type="ARBA" id="ARBA00022694"/>
    </source>
</evidence>
<keyword evidence="5 8" id="KW-0547">Nucleotide-binding</keyword>
<dbReference type="InterPro" id="IPR012094">
    <property type="entry name" value="tRNA_Ile_lys_synt"/>
</dbReference>
<comment type="subcellular location">
    <subcellularLocation>
        <location evidence="1 8">Cytoplasm</location>
    </subcellularLocation>
</comment>
<comment type="function">
    <text evidence="8">Ligates lysine onto the cytidine present at position 34 of the AUA codon-specific tRNA(Ile) that contains the anticodon CAU, in an ATP-dependent manner. Cytidine is converted to lysidine, thus changing the amino acid specificity of the tRNA from methionine to isoleucine.</text>
</comment>
<evidence type="ECO:0000256" key="5">
    <source>
        <dbReference type="ARBA" id="ARBA00022741"/>
    </source>
</evidence>
<dbReference type="SUPFAM" id="SSF52402">
    <property type="entry name" value="Adenine nucleotide alpha hydrolases-like"/>
    <property type="match status" value="1"/>
</dbReference>
<dbReference type="Pfam" id="PF09179">
    <property type="entry name" value="TilS"/>
    <property type="match status" value="1"/>
</dbReference>
<dbReference type="InterPro" id="IPR015262">
    <property type="entry name" value="tRNA_Ile_lys_synt_subst-bd"/>
</dbReference>
<feature type="domain" description="Lysidine-tRNA(Ile) synthetase C-terminal" evidence="9">
    <location>
        <begin position="363"/>
        <end position="432"/>
    </location>
</feature>
<dbReference type="HAMAP" id="MF_01161">
    <property type="entry name" value="tRNA_Ile_lys_synt"/>
    <property type="match status" value="1"/>
</dbReference>
<evidence type="ECO:0000256" key="7">
    <source>
        <dbReference type="ARBA" id="ARBA00048539"/>
    </source>
</evidence>
<comment type="catalytic activity">
    <reaction evidence="7 8">
        <text>cytidine(34) in tRNA(Ile2) + L-lysine + ATP = lysidine(34) in tRNA(Ile2) + AMP + diphosphate + H(+)</text>
        <dbReference type="Rhea" id="RHEA:43744"/>
        <dbReference type="Rhea" id="RHEA-COMP:10625"/>
        <dbReference type="Rhea" id="RHEA-COMP:10670"/>
        <dbReference type="ChEBI" id="CHEBI:15378"/>
        <dbReference type="ChEBI" id="CHEBI:30616"/>
        <dbReference type="ChEBI" id="CHEBI:32551"/>
        <dbReference type="ChEBI" id="CHEBI:33019"/>
        <dbReference type="ChEBI" id="CHEBI:82748"/>
        <dbReference type="ChEBI" id="CHEBI:83665"/>
        <dbReference type="ChEBI" id="CHEBI:456215"/>
        <dbReference type="EC" id="6.3.4.19"/>
    </reaction>
</comment>
<dbReference type="CDD" id="cd01992">
    <property type="entry name" value="TilS_N"/>
    <property type="match status" value="1"/>
</dbReference>
<name>A0ABY7LFV0_9GAMM</name>
<accession>A0ABY7LFV0</accession>
<evidence type="ECO:0000259" key="9">
    <source>
        <dbReference type="SMART" id="SM00977"/>
    </source>
</evidence>
<dbReference type="NCBIfam" id="TIGR02433">
    <property type="entry name" value="lysidine_TilS_C"/>
    <property type="match status" value="1"/>
</dbReference>
<dbReference type="InterPro" id="IPR012795">
    <property type="entry name" value="tRNA_Ile_lys_synt_N"/>
</dbReference>
<dbReference type="SMART" id="SM00977">
    <property type="entry name" value="TilS_C"/>
    <property type="match status" value="1"/>
</dbReference>
<dbReference type="PANTHER" id="PTHR43033:SF1">
    <property type="entry name" value="TRNA(ILE)-LYSIDINE SYNTHASE-RELATED"/>
    <property type="match status" value="1"/>
</dbReference>
<keyword evidence="11" id="KW-1185">Reference proteome</keyword>
<evidence type="ECO:0000313" key="10">
    <source>
        <dbReference type="EMBL" id="WBA15389.1"/>
    </source>
</evidence>
<dbReference type="Pfam" id="PF01171">
    <property type="entry name" value="ATP_bind_3"/>
    <property type="match status" value="1"/>
</dbReference>
<dbReference type="NCBIfam" id="TIGR02432">
    <property type="entry name" value="lysidine_TilS_N"/>
    <property type="match status" value="1"/>
</dbReference>
<evidence type="ECO:0000256" key="3">
    <source>
        <dbReference type="ARBA" id="ARBA00022598"/>
    </source>
</evidence>
<dbReference type="Pfam" id="PF11734">
    <property type="entry name" value="TilS_C"/>
    <property type="match status" value="1"/>
</dbReference>
<dbReference type="RefSeq" id="WP_269598158.1">
    <property type="nucleotide sequence ID" value="NZ_CP114584.1"/>
</dbReference>
<evidence type="ECO:0000256" key="8">
    <source>
        <dbReference type="HAMAP-Rule" id="MF_01161"/>
    </source>
</evidence>
<dbReference type="EMBL" id="CP114584">
    <property type="protein sequence ID" value="WBA15389.1"/>
    <property type="molecule type" value="Genomic_DNA"/>
</dbReference>
<feature type="binding site" evidence="8">
    <location>
        <begin position="25"/>
        <end position="30"/>
    </location>
    <ligand>
        <name>ATP</name>
        <dbReference type="ChEBI" id="CHEBI:30616"/>
    </ligand>
</feature>